<dbReference type="InterPro" id="IPR004431">
    <property type="entry name" value="3-IsopropMal_deHydase_ssu"/>
</dbReference>
<dbReference type="Pfam" id="PF00694">
    <property type="entry name" value="Aconitase_C"/>
    <property type="match status" value="1"/>
</dbReference>
<dbReference type="SUPFAM" id="SSF52016">
    <property type="entry name" value="LeuD/IlvD-like"/>
    <property type="match status" value="1"/>
</dbReference>
<dbReference type="InterPro" id="IPR000573">
    <property type="entry name" value="AconitaseA/IPMdHydase_ssu_swvl"/>
</dbReference>
<dbReference type="NCBIfam" id="NF002458">
    <property type="entry name" value="PRK01641.1"/>
    <property type="match status" value="1"/>
</dbReference>
<name>A0A936K4Q3_9BACT</name>
<comment type="caution">
    <text evidence="12">The sequence shown here is derived from an EMBL/GenBank/DDBJ whole genome shotgun (WGS) entry which is preliminary data.</text>
</comment>
<evidence type="ECO:0000256" key="4">
    <source>
        <dbReference type="ARBA" id="ARBA00009845"/>
    </source>
</evidence>
<keyword evidence="8 10" id="KW-0456">Lyase</keyword>
<evidence type="ECO:0000313" key="12">
    <source>
        <dbReference type="EMBL" id="MBK8571083.1"/>
    </source>
</evidence>
<dbReference type="EC" id="4.2.1.33" evidence="10"/>
<proteinExistence type="inferred from homology"/>
<evidence type="ECO:0000256" key="6">
    <source>
        <dbReference type="ARBA" id="ARBA00022430"/>
    </source>
</evidence>
<evidence type="ECO:0000259" key="11">
    <source>
        <dbReference type="Pfam" id="PF00694"/>
    </source>
</evidence>
<comment type="pathway">
    <text evidence="3 10">Amino-acid biosynthesis; L-leucine biosynthesis; L-leucine from 3-methyl-2-oxobutanoate: step 2/4.</text>
</comment>
<dbReference type="InterPro" id="IPR033940">
    <property type="entry name" value="IPMI_Swivel"/>
</dbReference>
<dbReference type="Gene3D" id="3.20.19.10">
    <property type="entry name" value="Aconitase, domain 4"/>
    <property type="match status" value="1"/>
</dbReference>
<dbReference type="AlphaFoldDB" id="A0A936K4Q3"/>
<dbReference type="GO" id="GO:0009098">
    <property type="term" value="P:L-leucine biosynthetic process"/>
    <property type="evidence" value="ECO:0007669"/>
    <property type="project" value="UniProtKB-UniRule"/>
</dbReference>
<evidence type="ECO:0000256" key="10">
    <source>
        <dbReference type="HAMAP-Rule" id="MF_01031"/>
    </source>
</evidence>
<dbReference type="PANTHER" id="PTHR43345:SF5">
    <property type="entry name" value="3-ISOPROPYLMALATE DEHYDRATASE SMALL SUBUNIT"/>
    <property type="match status" value="1"/>
</dbReference>
<protein>
    <recommendedName>
        <fullName evidence="10">3-isopropylmalate dehydratase small subunit</fullName>
        <ecNumber evidence="10">4.2.1.33</ecNumber>
    </recommendedName>
    <alternativeName>
        <fullName evidence="10">Alpha-IPM isomerase</fullName>
        <shortName evidence="10">IPMI</shortName>
    </alternativeName>
    <alternativeName>
        <fullName evidence="10">Isopropylmalate isomerase</fullName>
    </alternativeName>
</protein>
<evidence type="ECO:0000256" key="5">
    <source>
        <dbReference type="ARBA" id="ARBA00011271"/>
    </source>
</evidence>
<dbReference type="GO" id="GO:0009316">
    <property type="term" value="C:3-isopropylmalate dehydratase complex"/>
    <property type="evidence" value="ECO:0007669"/>
    <property type="project" value="InterPro"/>
</dbReference>
<dbReference type="CDD" id="cd01577">
    <property type="entry name" value="IPMI_Swivel"/>
    <property type="match status" value="1"/>
</dbReference>
<comment type="function">
    <text evidence="2 10">Catalyzes the isomerization between 2-isopropylmalate and 3-isopropylmalate, via the formation of 2-isopropylmaleate.</text>
</comment>
<evidence type="ECO:0000256" key="1">
    <source>
        <dbReference type="ARBA" id="ARBA00000491"/>
    </source>
</evidence>
<keyword evidence="6 10" id="KW-0432">Leucine biosynthesis</keyword>
<dbReference type="FunFam" id="3.20.19.10:FF:000003">
    <property type="entry name" value="3-isopropylmalate dehydratase small subunit"/>
    <property type="match status" value="1"/>
</dbReference>
<evidence type="ECO:0000256" key="8">
    <source>
        <dbReference type="ARBA" id="ARBA00023239"/>
    </source>
</evidence>
<dbReference type="HAMAP" id="MF_01031">
    <property type="entry name" value="LeuD_type1"/>
    <property type="match status" value="1"/>
</dbReference>
<evidence type="ECO:0000313" key="13">
    <source>
        <dbReference type="Proteomes" id="UP000709959"/>
    </source>
</evidence>
<organism evidence="12 13">
    <name type="scientific">Candidatus Geothrix odensensis</name>
    <dbReference type="NCBI Taxonomy" id="2954440"/>
    <lineage>
        <taxon>Bacteria</taxon>
        <taxon>Pseudomonadati</taxon>
        <taxon>Acidobacteriota</taxon>
        <taxon>Holophagae</taxon>
        <taxon>Holophagales</taxon>
        <taxon>Holophagaceae</taxon>
        <taxon>Geothrix</taxon>
    </lineage>
</organism>
<feature type="domain" description="Aconitase A/isopropylmalate dehydratase small subunit swivel" evidence="11">
    <location>
        <begin position="1"/>
        <end position="123"/>
    </location>
</feature>
<comment type="similarity">
    <text evidence="4 10">Belongs to the LeuD family. LeuD type 1 subfamily.</text>
</comment>
<comment type="catalytic activity">
    <reaction evidence="1 10">
        <text>(2R,3S)-3-isopropylmalate = (2S)-2-isopropylmalate</text>
        <dbReference type="Rhea" id="RHEA:32287"/>
        <dbReference type="ChEBI" id="CHEBI:1178"/>
        <dbReference type="ChEBI" id="CHEBI:35121"/>
        <dbReference type="EC" id="4.2.1.33"/>
    </reaction>
</comment>
<evidence type="ECO:0000256" key="3">
    <source>
        <dbReference type="ARBA" id="ARBA00004729"/>
    </source>
</evidence>
<reference evidence="12 13" key="1">
    <citation type="submission" date="2020-10" db="EMBL/GenBank/DDBJ databases">
        <title>Connecting structure to function with the recovery of over 1000 high-quality activated sludge metagenome-assembled genomes encoding full-length rRNA genes using long-read sequencing.</title>
        <authorList>
            <person name="Singleton C.M."/>
            <person name="Petriglieri F."/>
            <person name="Kristensen J.M."/>
            <person name="Kirkegaard R.H."/>
            <person name="Michaelsen T.Y."/>
            <person name="Andersen M.H."/>
            <person name="Karst S.M."/>
            <person name="Dueholm M.S."/>
            <person name="Nielsen P.H."/>
            <person name="Albertsen M."/>
        </authorList>
    </citation>
    <scope>NUCLEOTIDE SEQUENCE [LARGE SCALE GENOMIC DNA]</scope>
    <source>
        <strain evidence="12">OdNE_18-Q3-R46-58_MAXAC.008</strain>
    </source>
</reference>
<dbReference type="Proteomes" id="UP000709959">
    <property type="component" value="Unassembled WGS sequence"/>
</dbReference>
<accession>A0A936K4Q3</accession>
<dbReference type="EMBL" id="JADKCH010000001">
    <property type="protein sequence ID" value="MBK8571083.1"/>
    <property type="molecule type" value="Genomic_DNA"/>
</dbReference>
<keyword evidence="7 10" id="KW-0028">Amino-acid biosynthesis</keyword>
<evidence type="ECO:0000256" key="9">
    <source>
        <dbReference type="ARBA" id="ARBA00023304"/>
    </source>
</evidence>
<sequence>MEPFVTLTGTAAPLLRANIDTDLIIPKQFLKTLVRSGLGRYLFQELRYDSEGRERAEFILNQGRFRQATILLAGPNFGCGSSREHAPWALRDFGIRAILAPSFADIFYTNCFANGLLPVQLPTEAIEALAAVAEPLTVDLPTQQVRGGGLSFSFDLEPARKAVLLEGLDEIKRTEANLADIARYEARRRSVAPWLEIRTS</sequence>
<dbReference type="GO" id="GO:0003861">
    <property type="term" value="F:3-isopropylmalate dehydratase activity"/>
    <property type="evidence" value="ECO:0007669"/>
    <property type="project" value="UniProtKB-UniRule"/>
</dbReference>
<evidence type="ECO:0000256" key="2">
    <source>
        <dbReference type="ARBA" id="ARBA00002695"/>
    </source>
</evidence>
<gene>
    <name evidence="10 12" type="primary">leuD</name>
    <name evidence="12" type="ORF">IPN91_00285</name>
</gene>
<comment type="subunit">
    <text evidence="5 10">Heterodimer of LeuC and LeuD.</text>
</comment>
<dbReference type="NCBIfam" id="TIGR00171">
    <property type="entry name" value="leuD"/>
    <property type="match status" value="1"/>
</dbReference>
<dbReference type="InterPro" id="IPR015928">
    <property type="entry name" value="Aconitase/3IPM_dehydase_swvl"/>
</dbReference>
<dbReference type="PANTHER" id="PTHR43345">
    <property type="entry name" value="3-ISOPROPYLMALATE DEHYDRATASE SMALL SUBUNIT 2-RELATED-RELATED"/>
    <property type="match status" value="1"/>
</dbReference>
<keyword evidence="9 10" id="KW-0100">Branched-chain amino acid biosynthesis</keyword>
<evidence type="ECO:0000256" key="7">
    <source>
        <dbReference type="ARBA" id="ARBA00022605"/>
    </source>
</evidence>
<dbReference type="InterPro" id="IPR050075">
    <property type="entry name" value="LeuD"/>
</dbReference>